<keyword evidence="1" id="KW-0238">DNA-binding</keyword>
<dbReference type="GO" id="GO:0003677">
    <property type="term" value="F:DNA binding"/>
    <property type="evidence" value="ECO:0007669"/>
    <property type="project" value="UniProtKB-KW"/>
</dbReference>
<dbReference type="EMBL" id="MN125786">
    <property type="protein sequence ID" value="QDO16253.1"/>
    <property type="molecule type" value="mRNA"/>
</dbReference>
<dbReference type="PANTHER" id="PTHR11352">
    <property type="entry name" value="PROLIFERATING CELL NUCLEAR ANTIGEN"/>
    <property type="match status" value="1"/>
</dbReference>
<dbReference type="PANTHER" id="PTHR11352:SF0">
    <property type="entry name" value="PROLIFERATING CELL NUCLEAR ANTIGEN"/>
    <property type="match status" value="1"/>
</dbReference>
<organism evidence="3">
    <name type="scientific">Lingulaulax polyedra</name>
    <name type="common">Dinoflagellate</name>
    <name type="synonym">Lingulodinium polyedra</name>
    <dbReference type="NCBI Taxonomy" id="160621"/>
    <lineage>
        <taxon>Eukaryota</taxon>
        <taxon>Sar</taxon>
        <taxon>Alveolata</taxon>
        <taxon>Dinophyceae</taxon>
        <taxon>Gonyaulacales</taxon>
        <taxon>Lingulodiniaceae</taxon>
        <taxon>Lingulaulax</taxon>
    </lineage>
</organism>
<dbReference type="GO" id="GO:0030337">
    <property type="term" value="F:DNA polymerase processivity factor activity"/>
    <property type="evidence" value="ECO:0007669"/>
    <property type="project" value="InterPro"/>
</dbReference>
<dbReference type="GO" id="GO:0006272">
    <property type="term" value="P:leading strand elongation"/>
    <property type="evidence" value="ECO:0007669"/>
    <property type="project" value="TreeGrafter"/>
</dbReference>
<feature type="domain" description="Proliferating cell nuclear antigen PCNA N-terminal" evidence="2">
    <location>
        <begin position="12"/>
        <end position="107"/>
    </location>
</feature>
<dbReference type="SUPFAM" id="SSF55979">
    <property type="entry name" value="DNA clamp"/>
    <property type="match status" value="1"/>
</dbReference>
<dbReference type="InterPro" id="IPR046938">
    <property type="entry name" value="DNA_clamp_sf"/>
</dbReference>
<protein>
    <submittedName>
        <fullName evidence="3">Proliferating cell nuclear antigen</fullName>
    </submittedName>
</protein>
<dbReference type="GO" id="GO:0006275">
    <property type="term" value="P:regulation of DNA replication"/>
    <property type="evidence" value="ECO:0007669"/>
    <property type="project" value="InterPro"/>
</dbReference>
<dbReference type="GO" id="GO:0019985">
    <property type="term" value="P:translesion synthesis"/>
    <property type="evidence" value="ECO:0007669"/>
    <property type="project" value="TreeGrafter"/>
</dbReference>
<sequence length="208" mass="22297">MEIPEQPCRARDVVFDCCEKGLQVLSLDSSHVALVSILLRGASSEFKYGRPSSLCMNVGSLTKILKMCGPSDSLKLRWRGGAGTVSFQRESGEKGRIADFVLKLMQVVSEHSFQRGSGEEGRVADLELKLMHVACEHMGIPEQPYRAQDGTHSSMGAGQGNCSPTVHCASCAACTANGWRTWRPQAGVCACCLGGGEGTRPARRGFCG</sequence>
<reference evidence="3" key="1">
    <citation type="journal article" date="2019" name="Microorganisms">
        <title>DNA Damage Response Pathways in Dinoflagellates.</title>
        <authorList>
            <person name="Li C."/>
            <person name="Wong J."/>
        </authorList>
    </citation>
    <scope>NUCLEOTIDE SEQUENCE</scope>
</reference>
<dbReference type="GO" id="GO:0043626">
    <property type="term" value="C:PCNA complex"/>
    <property type="evidence" value="ECO:0007669"/>
    <property type="project" value="TreeGrafter"/>
</dbReference>
<dbReference type="InterPro" id="IPR022648">
    <property type="entry name" value="Pr_cel_nuc_antig_N"/>
</dbReference>
<dbReference type="AlphaFoldDB" id="A0A516AG07"/>
<evidence type="ECO:0000256" key="1">
    <source>
        <dbReference type="ARBA" id="ARBA00023125"/>
    </source>
</evidence>
<proteinExistence type="evidence at transcript level"/>
<dbReference type="Pfam" id="PF00705">
    <property type="entry name" value="PCNA_N"/>
    <property type="match status" value="1"/>
</dbReference>
<dbReference type="Gene3D" id="3.70.10.10">
    <property type="match status" value="1"/>
</dbReference>
<dbReference type="InterPro" id="IPR000730">
    <property type="entry name" value="Pr_cel_nuc_antig"/>
</dbReference>
<accession>A0A516AG07</accession>
<dbReference type="PRINTS" id="PR00339">
    <property type="entry name" value="PCNACYCLIN"/>
</dbReference>
<name>A0A516AG07_LINPO</name>
<evidence type="ECO:0000259" key="2">
    <source>
        <dbReference type="Pfam" id="PF00705"/>
    </source>
</evidence>
<dbReference type="GO" id="GO:0006298">
    <property type="term" value="P:mismatch repair"/>
    <property type="evidence" value="ECO:0007669"/>
    <property type="project" value="TreeGrafter"/>
</dbReference>
<evidence type="ECO:0000313" key="3">
    <source>
        <dbReference type="EMBL" id="QDO16253.1"/>
    </source>
</evidence>